<evidence type="ECO:0000256" key="2">
    <source>
        <dbReference type="ARBA" id="ARBA00022840"/>
    </source>
</evidence>
<dbReference type="PANTHER" id="PTHR14187:SF5">
    <property type="entry name" value="HEAT SHOCK 70 KDA PROTEIN 12A"/>
    <property type="match status" value="1"/>
</dbReference>
<dbReference type="KEGG" id="sfk:KY5_6498"/>
<dbReference type="CDD" id="cd10229">
    <property type="entry name" value="ASKHA_NBD_HSP70_HSPA12"/>
    <property type="match status" value="1"/>
</dbReference>
<dbReference type="InterPro" id="IPR043129">
    <property type="entry name" value="ATPase_NBD"/>
</dbReference>
<reference evidence="5 6" key="1">
    <citation type="submission" date="2017-08" db="EMBL/GenBank/DDBJ databases">
        <title>Complete Genome Sequence of Streptomyces formicae KY5, the formicamycin producer.</title>
        <authorList>
            <person name="Holmes N.A."/>
            <person name="Devine R."/>
            <person name="Qin Z."/>
            <person name="Seipke R.F."/>
            <person name="Wilkinson B."/>
            <person name="Hutchings M.I."/>
        </authorList>
    </citation>
    <scope>NUCLEOTIDE SEQUENCE [LARGE SCALE GENOMIC DNA]</scope>
    <source>
        <strain evidence="5 6">KY5</strain>
    </source>
</reference>
<dbReference type="AlphaFoldDB" id="A0A291QJ33"/>
<dbReference type="Gene3D" id="3.30.420.40">
    <property type="match status" value="2"/>
</dbReference>
<dbReference type="Pfam" id="PF00012">
    <property type="entry name" value="HSP70"/>
    <property type="match status" value="1"/>
</dbReference>
<dbReference type="Gene3D" id="3.90.640.10">
    <property type="entry name" value="Actin, Chain A, domain 4"/>
    <property type="match status" value="1"/>
</dbReference>
<dbReference type="PANTHER" id="PTHR14187">
    <property type="entry name" value="ALPHA KINASE/ELONGATION FACTOR 2 KINASE"/>
    <property type="match status" value="1"/>
</dbReference>
<proteinExistence type="predicted"/>
<evidence type="ECO:0000256" key="4">
    <source>
        <dbReference type="SAM" id="MobiDB-lite"/>
    </source>
</evidence>
<feature type="compositionally biased region" description="Basic and acidic residues" evidence="4">
    <location>
        <begin position="121"/>
        <end position="133"/>
    </location>
</feature>
<feature type="compositionally biased region" description="Low complexity" evidence="4">
    <location>
        <begin position="105"/>
        <end position="117"/>
    </location>
</feature>
<dbReference type="EMBL" id="CP022685">
    <property type="protein sequence ID" value="ATL31516.1"/>
    <property type="molecule type" value="Genomic_DNA"/>
</dbReference>
<name>A0A291QJ33_9ACTN</name>
<evidence type="ECO:0000313" key="6">
    <source>
        <dbReference type="Proteomes" id="UP000221011"/>
    </source>
</evidence>
<organism evidence="5 6">
    <name type="scientific">Streptomyces formicae</name>
    <dbReference type="NCBI Taxonomy" id="1616117"/>
    <lineage>
        <taxon>Bacteria</taxon>
        <taxon>Bacillati</taxon>
        <taxon>Actinomycetota</taxon>
        <taxon>Actinomycetes</taxon>
        <taxon>Kitasatosporales</taxon>
        <taxon>Streptomycetaceae</taxon>
        <taxon>Streptomyces</taxon>
    </lineage>
</organism>
<evidence type="ECO:0000256" key="3">
    <source>
        <dbReference type="ARBA" id="ARBA00023186"/>
    </source>
</evidence>
<dbReference type="SUPFAM" id="SSF53067">
    <property type="entry name" value="Actin-like ATPase domain"/>
    <property type="match status" value="2"/>
</dbReference>
<accession>A0A291QJ33</accession>
<gene>
    <name evidence="5" type="ORF">KY5_6498</name>
</gene>
<dbReference type="GO" id="GO:0140662">
    <property type="term" value="F:ATP-dependent protein folding chaperone"/>
    <property type="evidence" value="ECO:0007669"/>
    <property type="project" value="InterPro"/>
</dbReference>
<dbReference type="Proteomes" id="UP000221011">
    <property type="component" value="Chromosome"/>
</dbReference>
<keyword evidence="2" id="KW-0067">ATP-binding</keyword>
<keyword evidence="1" id="KW-0547">Nucleotide-binding</keyword>
<protein>
    <submittedName>
        <fullName evidence="5">Chaperone protein DnaK</fullName>
    </submittedName>
</protein>
<keyword evidence="6" id="KW-1185">Reference proteome</keyword>
<feature type="region of interest" description="Disordered" evidence="4">
    <location>
        <begin position="98"/>
        <end position="135"/>
    </location>
</feature>
<evidence type="ECO:0000313" key="5">
    <source>
        <dbReference type="EMBL" id="ATL31516.1"/>
    </source>
</evidence>
<sequence length="600" mass="66354">MFAPRLVAAIDIGTHGIGAAWCVISESNAEPSSRKIHFCDQWESQPAPTAKNLSALLLDTNGKLIAWGYDARRLWLTQGAALRSQGARYHHGFKMDLGVRPAPQSTDDSSVDSDSSSAEPAGKEREVLKRGTPTDRLTPDLLTMLLREVVSVTLRQIAASGYDEDDVRWCLTSPACWSDYQKSVLRGIAMDAGLPREDGRVLLSLEPEAAAHYARVSGVRVVGDHNGPSSDLLAPGARFMVVDCGGGTVDITAYENDADGKMIEIGRSIGDRFGSDFLNRAFEKEHLRDCLGDQDILDEIQENCPDALLNLVDQWERGKLHVALDQDENLNLLIPTAIDRRLGAAVRKRLARRQNKINDAIVLTPAQIHALFDTVIPGTLDLIEAQLKEMDASRGENNSPDVILLVGGFSNSPYLQQAVKERFGERTQVMVPPNPDIAVLFGATHFCYDPQTRARRSRFTYGTEVNDDFEEGIDPEAKRYVTSRGKATCEDRFSIFTRAGASVPTDAEVMREYVPLEEDHTEVDFTIYATSHPDPRYVTDPGCDALATVTVDLKPVMRFELEERALRLFMRFGETEIKARAELVQGGGEIATSVRFHSNY</sequence>
<evidence type="ECO:0000256" key="1">
    <source>
        <dbReference type="ARBA" id="ARBA00022741"/>
    </source>
</evidence>
<dbReference type="GO" id="GO:0005524">
    <property type="term" value="F:ATP binding"/>
    <property type="evidence" value="ECO:0007669"/>
    <property type="project" value="UniProtKB-KW"/>
</dbReference>
<dbReference type="InterPro" id="IPR013126">
    <property type="entry name" value="Hsp_70_fam"/>
</dbReference>
<dbReference type="RefSeq" id="WP_098245633.1">
    <property type="nucleotide sequence ID" value="NZ_CP022685.1"/>
</dbReference>
<keyword evidence="3" id="KW-0143">Chaperone</keyword>